<accession>A0ABV2TZ97</accession>
<dbReference type="PROSITE" id="PS50110">
    <property type="entry name" value="RESPONSE_REGULATORY"/>
    <property type="match status" value="1"/>
</dbReference>
<dbReference type="InterPro" id="IPR011006">
    <property type="entry name" value="CheY-like_superfamily"/>
</dbReference>
<dbReference type="PANTHER" id="PTHR43228">
    <property type="entry name" value="TWO-COMPONENT RESPONSE REGULATOR"/>
    <property type="match status" value="1"/>
</dbReference>
<protein>
    <submittedName>
        <fullName evidence="3">Response regulator</fullName>
    </submittedName>
</protein>
<dbReference type="PANTHER" id="PTHR43228:SF1">
    <property type="entry name" value="TWO-COMPONENT RESPONSE REGULATOR ARR22"/>
    <property type="match status" value="1"/>
</dbReference>
<name>A0ABV2TZ97_9FLAO</name>
<evidence type="ECO:0000259" key="2">
    <source>
        <dbReference type="PROSITE" id="PS50110"/>
    </source>
</evidence>
<evidence type="ECO:0000313" key="3">
    <source>
        <dbReference type="EMBL" id="MET7030603.1"/>
    </source>
</evidence>
<dbReference type="Gene3D" id="3.40.50.2300">
    <property type="match status" value="1"/>
</dbReference>
<keyword evidence="4" id="KW-1185">Reference proteome</keyword>
<proteinExistence type="predicted"/>
<dbReference type="Proteomes" id="UP001549773">
    <property type="component" value="Unassembled WGS sequence"/>
</dbReference>
<dbReference type="InterPro" id="IPR001789">
    <property type="entry name" value="Sig_transdc_resp-reg_receiver"/>
</dbReference>
<reference evidence="3 4" key="1">
    <citation type="submission" date="2024-07" db="EMBL/GenBank/DDBJ databases">
        <title>The genome sequence of type strain Sediminicola luteus GDMCC 1.2596T.</title>
        <authorList>
            <person name="Liu Y."/>
        </authorList>
    </citation>
    <scope>NUCLEOTIDE SEQUENCE [LARGE SCALE GENOMIC DNA]</scope>
    <source>
        <strain evidence="3 4">GDMCC 1.2596</strain>
    </source>
</reference>
<dbReference type="EMBL" id="JBEWYP010000010">
    <property type="protein sequence ID" value="MET7030603.1"/>
    <property type="molecule type" value="Genomic_DNA"/>
</dbReference>
<dbReference type="RefSeq" id="WP_354619397.1">
    <property type="nucleotide sequence ID" value="NZ_JBEWYP010000010.1"/>
</dbReference>
<comment type="caution">
    <text evidence="3">The sequence shown here is derived from an EMBL/GenBank/DDBJ whole genome shotgun (WGS) entry which is preliminary data.</text>
</comment>
<dbReference type="InterPro" id="IPR052048">
    <property type="entry name" value="ST_Response_Regulator"/>
</dbReference>
<dbReference type="Pfam" id="PF00072">
    <property type="entry name" value="Response_reg"/>
    <property type="match status" value="1"/>
</dbReference>
<organism evidence="3 4">
    <name type="scientific">Sediminicola luteus</name>
    <dbReference type="NCBI Taxonomy" id="319238"/>
    <lineage>
        <taxon>Bacteria</taxon>
        <taxon>Pseudomonadati</taxon>
        <taxon>Bacteroidota</taxon>
        <taxon>Flavobacteriia</taxon>
        <taxon>Flavobacteriales</taxon>
        <taxon>Flavobacteriaceae</taxon>
        <taxon>Sediminicola</taxon>
    </lineage>
</organism>
<dbReference type="SMART" id="SM00448">
    <property type="entry name" value="REC"/>
    <property type="match status" value="1"/>
</dbReference>
<dbReference type="SUPFAM" id="SSF52172">
    <property type="entry name" value="CheY-like"/>
    <property type="match status" value="1"/>
</dbReference>
<evidence type="ECO:0000313" key="4">
    <source>
        <dbReference type="Proteomes" id="UP001549773"/>
    </source>
</evidence>
<feature type="domain" description="Response regulatory" evidence="2">
    <location>
        <begin position="5"/>
        <end position="131"/>
    </location>
</feature>
<gene>
    <name evidence="3" type="ORF">ABXZ32_14440</name>
</gene>
<evidence type="ECO:0000256" key="1">
    <source>
        <dbReference type="PROSITE-ProRule" id="PRU00169"/>
    </source>
</evidence>
<feature type="modified residue" description="4-aspartylphosphate" evidence="1">
    <location>
        <position position="63"/>
    </location>
</feature>
<keyword evidence="1" id="KW-0597">Phosphoprotein</keyword>
<sequence length="135" mass="15553">MKLNTVCIIDDDPIFVYGTKVLLNYNSSFCSNIIVYENGKEALDDLRFMLKTNKEMPEVIFLDLNMPIINGWEFLDELKKMDLKKKIGVYVVSSSLDKMDEEKSRKYDMVIDFISKPLTANKLQQLLVATEGKSL</sequence>